<dbReference type="InParanoid" id="D3BUK7"/>
<evidence type="ECO:0000256" key="1">
    <source>
        <dbReference type="ARBA" id="ARBA00007768"/>
    </source>
</evidence>
<dbReference type="FunFam" id="3.20.20.380:FF:000001">
    <property type="entry name" value="Copper homeostasis protein CutC"/>
    <property type="match status" value="1"/>
</dbReference>
<dbReference type="STRING" id="670386.D3BUK7"/>
<comment type="caution">
    <text evidence="3">The sequence shown here is derived from an EMBL/GenBank/DDBJ whole genome shotgun (WGS) entry which is preliminary data.</text>
</comment>
<accession>D3BUK7</accession>
<dbReference type="PANTHER" id="PTHR12598">
    <property type="entry name" value="COPPER HOMEOSTASIS PROTEIN CUTC"/>
    <property type="match status" value="1"/>
</dbReference>
<dbReference type="OMA" id="HRAFDQC"/>
<protein>
    <recommendedName>
        <fullName evidence="2">Copper homeostasis protein cutC homolog</fullName>
    </recommendedName>
</protein>
<dbReference type="Gene3D" id="3.20.20.380">
    <property type="entry name" value="Copper homeostasis (CutC) domain"/>
    <property type="match status" value="1"/>
</dbReference>
<dbReference type="InterPro" id="IPR036822">
    <property type="entry name" value="CutC-like_dom_sf"/>
</dbReference>
<keyword evidence="4" id="KW-1185">Reference proteome</keyword>
<proteinExistence type="inferred from homology"/>
<evidence type="ECO:0000256" key="2">
    <source>
        <dbReference type="ARBA" id="ARBA00019014"/>
    </source>
</evidence>
<dbReference type="HAMAP" id="MF_00795">
    <property type="entry name" value="CutC"/>
    <property type="match status" value="1"/>
</dbReference>
<comment type="similarity">
    <text evidence="1">Belongs to the CutC family.</text>
</comment>
<dbReference type="Pfam" id="PF03932">
    <property type="entry name" value="CutC"/>
    <property type="match status" value="1"/>
</dbReference>
<gene>
    <name evidence="3" type="primary">cutc</name>
    <name evidence="3" type="ORF">PPL_11828</name>
</gene>
<dbReference type="EMBL" id="ADBJ01000060">
    <property type="protein sequence ID" value="EFA74795.1"/>
    <property type="molecule type" value="Genomic_DNA"/>
</dbReference>
<dbReference type="SUPFAM" id="SSF110395">
    <property type="entry name" value="CutC-like"/>
    <property type="match status" value="1"/>
</dbReference>
<dbReference type="InterPro" id="IPR005627">
    <property type="entry name" value="CutC-like"/>
</dbReference>
<dbReference type="GO" id="GO:0005507">
    <property type="term" value="F:copper ion binding"/>
    <property type="evidence" value="ECO:0007669"/>
    <property type="project" value="TreeGrafter"/>
</dbReference>
<organism evidence="3 4">
    <name type="scientific">Heterostelium pallidum (strain ATCC 26659 / Pp 5 / PN500)</name>
    <name type="common">Cellular slime mold</name>
    <name type="synonym">Polysphondylium pallidum</name>
    <dbReference type="NCBI Taxonomy" id="670386"/>
    <lineage>
        <taxon>Eukaryota</taxon>
        <taxon>Amoebozoa</taxon>
        <taxon>Evosea</taxon>
        <taxon>Eumycetozoa</taxon>
        <taxon>Dictyostelia</taxon>
        <taxon>Acytosteliales</taxon>
        <taxon>Acytosteliaceae</taxon>
        <taxon>Heterostelium</taxon>
    </lineage>
</organism>
<reference evidence="3 4" key="1">
    <citation type="journal article" date="2011" name="Genome Res.">
        <title>Phylogeny-wide analysis of social amoeba genomes highlights ancient origins for complex intercellular communication.</title>
        <authorList>
            <person name="Heidel A.J."/>
            <person name="Lawal H.M."/>
            <person name="Felder M."/>
            <person name="Schilde C."/>
            <person name="Helps N.R."/>
            <person name="Tunggal B."/>
            <person name="Rivero F."/>
            <person name="John U."/>
            <person name="Schleicher M."/>
            <person name="Eichinger L."/>
            <person name="Platzer M."/>
            <person name="Noegel A.A."/>
            <person name="Schaap P."/>
            <person name="Gloeckner G."/>
        </authorList>
    </citation>
    <scope>NUCLEOTIDE SEQUENCE [LARGE SCALE GENOMIC DNA]</scope>
    <source>
        <strain evidence="4">ATCC 26659 / Pp 5 / PN500</strain>
    </source>
</reference>
<evidence type="ECO:0000313" key="4">
    <source>
        <dbReference type="Proteomes" id="UP000001396"/>
    </source>
</evidence>
<name>D3BUK7_HETP5</name>
<dbReference type="AlphaFoldDB" id="D3BUK7"/>
<dbReference type="GeneID" id="31367296"/>
<sequence>MSNQVGIEVCVDSLQSCLEAVKGGAIRLELCSALFLGGLTPSYGLMKIVKQKLPDFQINVMIRPRDGDFLYSDEEIEIMKHEIDIAKSLNFNGVVFGVLNANGTINKETTKMLIEYSNPLSVTFHRAIDMCRDYKEAMNDLISVGGIDRVLTSGLESSVMEGIDTIIEMIKMVNNAGSKMIIMPGGGVTERNINKIVKTLNIKEIHLSGRIKLDSSMQFRNTRVFMGGELRQSEYQLAYVDQNKIKSFQSAANQ</sequence>
<dbReference type="Proteomes" id="UP000001396">
    <property type="component" value="Unassembled WGS sequence"/>
</dbReference>
<dbReference type="RefSeq" id="XP_020426929.1">
    <property type="nucleotide sequence ID" value="XM_020582575.1"/>
</dbReference>
<evidence type="ECO:0000313" key="3">
    <source>
        <dbReference type="EMBL" id="EFA74795.1"/>
    </source>
</evidence>
<dbReference type="PANTHER" id="PTHR12598:SF0">
    <property type="entry name" value="COPPER HOMEOSTASIS PROTEIN CUTC HOMOLOG"/>
    <property type="match status" value="1"/>
</dbReference>